<evidence type="ECO:0000256" key="1">
    <source>
        <dbReference type="SAM" id="MobiDB-lite"/>
    </source>
</evidence>
<keyword evidence="4" id="KW-1185">Reference proteome</keyword>
<protein>
    <recommendedName>
        <fullName evidence="2">F-box domain-containing protein</fullName>
    </recommendedName>
</protein>
<dbReference type="SUPFAM" id="SSF81383">
    <property type="entry name" value="F-box domain"/>
    <property type="match status" value="1"/>
</dbReference>
<dbReference type="AlphaFoldDB" id="A0A6A6XKC8"/>
<dbReference type="Proteomes" id="UP000799757">
    <property type="component" value="Unassembled WGS sequence"/>
</dbReference>
<evidence type="ECO:0000313" key="3">
    <source>
        <dbReference type="EMBL" id="KAF2796674.1"/>
    </source>
</evidence>
<sequence length="329" mass="37535">MTESMPKCHFYKLPNEIILHLLNPIPTPELLRLAVLSHRIYTLILRILQTRLVAASELSSHTLLLECYQPSARLTEPPYFCTYHGTDGLTHYDPLSNDNTKVAARLGQMRNLYSRFQPHRRELESGGRRVRRPPGDVPGSRTYPGSPADKFEGETVKQILSLDGHELFTQLVAQTNLVKIGPRHGLFACFVGVEEGVVRVWRDWLRDMAVKGRTVMPDTPQEGLKHEGKGKKAVREIVEEKRDLSDESILWVSQARNTGLKFNIKERKLRRDVPVLIRADEEDMPVSYEIEYDELLIRTSHLLLMLEKSLVQENNESGKAIVFGSFNAS</sequence>
<feature type="region of interest" description="Disordered" evidence="1">
    <location>
        <begin position="122"/>
        <end position="150"/>
    </location>
</feature>
<dbReference type="PROSITE" id="PS50181">
    <property type="entry name" value="FBOX"/>
    <property type="match status" value="1"/>
</dbReference>
<accession>A0A6A6XKC8</accession>
<dbReference type="InterPro" id="IPR001810">
    <property type="entry name" value="F-box_dom"/>
</dbReference>
<proteinExistence type="predicted"/>
<dbReference type="EMBL" id="MU001825">
    <property type="protein sequence ID" value="KAF2796674.1"/>
    <property type="molecule type" value="Genomic_DNA"/>
</dbReference>
<evidence type="ECO:0000313" key="4">
    <source>
        <dbReference type="Proteomes" id="UP000799757"/>
    </source>
</evidence>
<feature type="non-terminal residue" evidence="3">
    <location>
        <position position="329"/>
    </location>
</feature>
<reference evidence="3" key="1">
    <citation type="journal article" date="2020" name="Stud. Mycol.">
        <title>101 Dothideomycetes genomes: a test case for predicting lifestyles and emergence of pathogens.</title>
        <authorList>
            <person name="Haridas S."/>
            <person name="Albert R."/>
            <person name="Binder M."/>
            <person name="Bloem J."/>
            <person name="Labutti K."/>
            <person name="Salamov A."/>
            <person name="Andreopoulos B."/>
            <person name="Baker S."/>
            <person name="Barry K."/>
            <person name="Bills G."/>
            <person name="Bluhm B."/>
            <person name="Cannon C."/>
            <person name="Castanera R."/>
            <person name="Culley D."/>
            <person name="Daum C."/>
            <person name="Ezra D."/>
            <person name="Gonzalez J."/>
            <person name="Henrissat B."/>
            <person name="Kuo A."/>
            <person name="Liang C."/>
            <person name="Lipzen A."/>
            <person name="Lutzoni F."/>
            <person name="Magnuson J."/>
            <person name="Mondo S."/>
            <person name="Nolan M."/>
            <person name="Ohm R."/>
            <person name="Pangilinan J."/>
            <person name="Park H.-J."/>
            <person name="Ramirez L."/>
            <person name="Alfaro M."/>
            <person name="Sun H."/>
            <person name="Tritt A."/>
            <person name="Yoshinaga Y."/>
            <person name="Zwiers L.-H."/>
            <person name="Turgeon B."/>
            <person name="Goodwin S."/>
            <person name="Spatafora J."/>
            <person name="Crous P."/>
            <person name="Grigoriev I."/>
        </authorList>
    </citation>
    <scope>NUCLEOTIDE SEQUENCE</scope>
    <source>
        <strain evidence="3">CBS 109.77</strain>
    </source>
</reference>
<feature type="domain" description="F-box" evidence="2">
    <location>
        <begin position="7"/>
        <end position="44"/>
    </location>
</feature>
<dbReference type="OrthoDB" id="9981546at2759"/>
<organism evidence="3 4">
    <name type="scientific">Melanomma pulvis-pyrius CBS 109.77</name>
    <dbReference type="NCBI Taxonomy" id="1314802"/>
    <lineage>
        <taxon>Eukaryota</taxon>
        <taxon>Fungi</taxon>
        <taxon>Dikarya</taxon>
        <taxon>Ascomycota</taxon>
        <taxon>Pezizomycotina</taxon>
        <taxon>Dothideomycetes</taxon>
        <taxon>Pleosporomycetidae</taxon>
        <taxon>Pleosporales</taxon>
        <taxon>Melanommataceae</taxon>
        <taxon>Melanomma</taxon>
    </lineage>
</organism>
<gene>
    <name evidence="3" type="ORF">K505DRAFT_270941</name>
</gene>
<dbReference type="InterPro" id="IPR036047">
    <property type="entry name" value="F-box-like_dom_sf"/>
</dbReference>
<evidence type="ECO:0000259" key="2">
    <source>
        <dbReference type="PROSITE" id="PS50181"/>
    </source>
</evidence>
<name>A0A6A6XKC8_9PLEO</name>